<dbReference type="PANTHER" id="PTHR46599:SF3">
    <property type="entry name" value="PIGGYBAC TRANSPOSABLE ELEMENT-DERIVED PROTEIN 4"/>
    <property type="match status" value="1"/>
</dbReference>
<proteinExistence type="predicted"/>
<name>A0ABQ7QPH4_PLUXY</name>
<feature type="region of interest" description="Disordered" evidence="1">
    <location>
        <begin position="17"/>
        <end position="45"/>
    </location>
</feature>
<sequence length="515" mass="58228">MEDDSVALTLLVPPAGRLASRERRGDVTAAARRPPPPPPQLVGPRDKYDFAWRSFPDSQIDPDLRRESFAQRESIIPFLNAVPYRAFTGIWDYHLMQHIAKATNEYAAQLAAEAAAAGAGTGARGPAPARTAWWQDTTTDELYTYFAIIIAMGTVVETNIKEYWNKCESLLHTPGFPTTMPHDRFVLLSKCIRYASDIYDTQEMSPSQAKIAKIQPVIDHFNWKYEERSKLSRNIVIHEGQSESDLILLDNQFYDDETSPVIKTHEVCDSLTGYLWRFEIQGLYEDRIEQPHAPVSGSMPSLVFRLLDGVGLGHTVWLEGASPALARELKSRGLDCAGPLRGPRGAGGGARGCTAGDVDLVVCSSDVMISTYHGGPRVAADYERHRRARQPAPRPDERRTNVWYRKLLRKLLNDSVSNLYVLYKAETGKSCRAFKRRLVGDLLAKHSRAQTPLPYTVQHFPARISRISGLRRLCIVCKQPTEWLCKNCQLLMCVEDCFEEYHAEEIKQPDRRFWH</sequence>
<evidence type="ECO:0000313" key="4">
    <source>
        <dbReference type="Proteomes" id="UP000823941"/>
    </source>
</evidence>
<evidence type="ECO:0000259" key="2">
    <source>
        <dbReference type="Pfam" id="PF13843"/>
    </source>
</evidence>
<reference evidence="3 4" key="1">
    <citation type="submission" date="2021-06" db="EMBL/GenBank/DDBJ databases">
        <title>A haploid diamondback moth (Plutella xylostella L.) genome assembly resolves 31 chromosomes and identifies a diamide resistance mutation.</title>
        <authorList>
            <person name="Ward C.M."/>
            <person name="Perry K.D."/>
            <person name="Baker G."/>
            <person name="Powis K."/>
            <person name="Heckel D.G."/>
            <person name="Baxter S.W."/>
        </authorList>
    </citation>
    <scope>NUCLEOTIDE SEQUENCE [LARGE SCALE GENOMIC DNA]</scope>
    <source>
        <strain evidence="3 4">LV</strain>
        <tissue evidence="3">Single pupa</tissue>
    </source>
</reference>
<evidence type="ECO:0000256" key="1">
    <source>
        <dbReference type="SAM" id="MobiDB-lite"/>
    </source>
</evidence>
<dbReference type="PANTHER" id="PTHR46599">
    <property type="entry name" value="PIGGYBAC TRANSPOSABLE ELEMENT-DERIVED PROTEIN 4"/>
    <property type="match status" value="1"/>
</dbReference>
<evidence type="ECO:0000313" key="3">
    <source>
        <dbReference type="EMBL" id="KAG7306954.1"/>
    </source>
</evidence>
<gene>
    <name evidence="3" type="ORF">JYU34_007078</name>
</gene>
<feature type="domain" description="PiggyBac transposable element-derived protein" evidence="2">
    <location>
        <begin position="83"/>
        <end position="341"/>
    </location>
</feature>
<comment type="caution">
    <text evidence="3">The sequence shown here is derived from an EMBL/GenBank/DDBJ whole genome shotgun (WGS) entry which is preliminary data.</text>
</comment>
<keyword evidence="4" id="KW-1185">Reference proteome</keyword>
<dbReference type="EMBL" id="JAHIBW010000010">
    <property type="protein sequence ID" value="KAG7306954.1"/>
    <property type="molecule type" value="Genomic_DNA"/>
</dbReference>
<protein>
    <recommendedName>
        <fullName evidence="2">PiggyBac transposable element-derived protein domain-containing protein</fullName>
    </recommendedName>
</protein>
<accession>A0ABQ7QPH4</accession>
<dbReference type="InterPro" id="IPR029526">
    <property type="entry name" value="PGBD"/>
</dbReference>
<dbReference type="Proteomes" id="UP000823941">
    <property type="component" value="Chromosome 10"/>
</dbReference>
<organism evidence="3 4">
    <name type="scientific">Plutella xylostella</name>
    <name type="common">Diamondback moth</name>
    <name type="synonym">Plutella maculipennis</name>
    <dbReference type="NCBI Taxonomy" id="51655"/>
    <lineage>
        <taxon>Eukaryota</taxon>
        <taxon>Metazoa</taxon>
        <taxon>Ecdysozoa</taxon>
        <taxon>Arthropoda</taxon>
        <taxon>Hexapoda</taxon>
        <taxon>Insecta</taxon>
        <taxon>Pterygota</taxon>
        <taxon>Neoptera</taxon>
        <taxon>Endopterygota</taxon>
        <taxon>Lepidoptera</taxon>
        <taxon>Glossata</taxon>
        <taxon>Ditrysia</taxon>
        <taxon>Yponomeutoidea</taxon>
        <taxon>Plutellidae</taxon>
        <taxon>Plutella</taxon>
    </lineage>
</organism>
<dbReference type="Pfam" id="PF13843">
    <property type="entry name" value="DDE_Tnp_1_7"/>
    <property type="match status" value="1"/>
</dbReference>